<feature type="transmembrane region" description="Helical" evidence="2">
    <location>
        <begin position="41"/>
        <end position="65"/>
    </location>
</feature>
<dbReference type="RefSeq" id="WP_168077931.1">
    <property type="nucleotide sequence ID" value="NZ_JAATVW010000010.1"/>
</dbReference>
<reference evidence="3" key="1">
    <citation type="submission" date="2021-01" db="EMBL/GenBank/DDBJ databases">
        <title>Whole genome shotgun sequence of Planosporangium flavigriseum NBRC 105377.</title>
        <authorList>
            <person name="Komaki H."/>
            <person name="Tamura T."/>
        </authorList>
    </citation>
    <scope>NUCLEOTIDE SEQUENCE</scope>
    <source>
        <strain evidence="3">NBRC 105377</strain>
    </source>
</reference>
<feature type="region of interest" description="Disordered" evidence="1">
    <location>
        <begin position="87"/>
        <end position="110"/>
    </location>
</feature>
<keyword evidence="2" id="KW-0472">Membrane</keyword>
<accession>A0A8J3LS40</accession>
<evidence type="ECO:0000256" key="2">
    <source>
        <dbReference type="SAM" id="Phobius"/>
    </source>
</evidence>
<evidence type="ECO:0000313" key="4">
    <source>
        <dbReference type="Proteomes" id="UP000653674"/>
    </source>
</evidence>
<sequence>MLRDTDAYQFNAEECLGDLVWPARDRRERPRRGVRARMSRLRLVGVGSVAATVAVAVGGTAFIIVQPTDGAVVTAVARELLIVSQPGSADGTVGSPSPSPGGSSARPRPVTGVSQAAMDHAVTIIEVGRQMNLPRRAYVVAIMTALQETALRNLANSTVPESLNYAHQGVYQNFDSVGLFQQRSSQGWGSVAELMDPATAARLFYQRLVKVPRWQAMSPGDAAQAVQRSAFPRAYDKQRARAERIVDAVL</sequence>
<keyword evidence="2" id="KW-0812">Transmembrane</keyword>
<organism evidence="3 4">
    <name type="scientific">Planosporangium flavigriseum</name>
    <dbReference type="NCBI Taxonomy" id="373681"/>
    <lineage>
        <taxon>Bacteria</taxon>
        <taxon>Bacillati</taxon>
        <taxon>Actinomycetota</taxon>
        <taxon>Actinomycetes</taxon>
        <taxon>Micromonosporales</taxon>
        <taxon>Micromonosporaceae</taxon>
        <taxon>Planosporangium</taxon>
    </lineage>
</organism>
<dbReference type="Proteomes" id="UP000653674">
    <property type="component" value="Unassembled WGS sequence"/>
</dbReference>
<evidence type="ECO:0000256" key="1">
    <source>
        <dbReference type="SAM" id="MobiDB-lite"/>
    </source>
</evidence>
<keyword evidence="2" id="KW-1133">Transmembrane helix</keyword>
<name>A0A8J3LS40_9ACTN</name>
<gene>
    <name evidence="3" type="ORF">Pfl04_40020</name>
</gene>
<evidence type="ECO:0000313" key="3">
    <source>
        <dbReference type="EMBL" id="GIG75598.1"/>
    </source>
</evidence>
<protein>
    <recommendedName>
        <fullName evidence="5">Peptidase M23</fullName>
    </recommendedName>
</protein>
<keyword evidence="4" id="KW-1185">Reference proteome</keyword>
<feature type="compositionally biased region" description="Low complexity" evidence="1">
    <location>
        <begin position="94"/>
        <end position="104"/>
    </location>
</feature>
<evidence type="ECO:0008006" key="5">
    <source>
        <dbReference type="Google" id="ProtNLM"/>
    </source>
</evidence>
<dbReference type="AlphaFoldDB" id="A0A8J3LS40"/>
<dbReference type="EMBL" id="BONU01000034">
    <property type="protein sequence ID" value="GIG75598.1"/>
    <property type="molecule type" value="Genomic_DNA"/>
</dbReference>
<comment type="caution">
    <text evidence="3">The sequence shown here is derived from an EMBL/GenBank/DDBJ whole genome shotgun (WGS) entry which is preliminary data.</text>
</comment>
<proteinExistence type="predicted"/>